<dbReference type="AlphaFoldDB" id="A0A1G2FUN3"/>
<evidence type="ECO:0000259" key="5">
    <source>
        <dbReference type="Pfam" id="PF25967"/>
    </source>
</evidence>
<dbReference type="Gene3D" id="2.40.420.20">
    <property type="match status" value="1"/>
</dbReference>
<accession>A0A1G2FUN3</accession>
<keyword evidence="4" id="KW-1133">Transmembrane helix</keyword>
<dbReference type="Gene3D" id="2.40.50.100">
    <property type="match status" value="1"/>
</dbReference>
<comment type="subcellular location">
    <subcellularLocation>
        <location evidence="1">Cell envelope</location>
    </subcellularLocation>
</comment>
<dbReference type="InterPro" id="IPR058627">
    <property type="entry name" value="MdtA-like_C"/>
</dbReference>
<keyword evidence="4" id="KW-0472">Membrane</keyword>
<dbReference type="EMBL" id="MHNF01000008">
    <property type="protein sequence ID" value="OGZ41794.1"/>
    <property type="molecule type" value="Genomic_DNA"/>
</dbReference>
<dbReference type="NCBIfam" id="TIGR01730">
    <property type="entry name" value="RND_mfp"/>
    <property type="match status" value="1"/>
</dbReference>
<dbReference type="Proteomes" id="UP000177126">
    <property type="component" value="Unassembled WGS sequence"/>
</dbReference>
<evidence type="ECO:0000256" key="1">
    <source>
        <dbReference type="ARBA" id="ARBA00004196"/>
    </source>
</evidence>
<comment type="caution">
    <text evidence="6">The sequence shown here is derived from an EMBL/GenBank/DDBJ whole genome shotgun (WGS) entry which is preliminary data.</text>
</comment>
<dbReference type="GO" id="GO:0030313">
    <property type="term" value="C:cell envelope"/>
    <property type="evidence" value="ECO:0007669"/>
    <property type="project" value="UniProtKB-SubCell"/>
</dbReference>
<dbReference type="InterPro" id="IPR050465">
    <property type="entry name" value="UPF0194_transport"/>
</dbReference>
<keyword evidence="4" id="KW-0812">Transmembrane</keyword>
<reference evidence="6 7" key="1">
    <citation type="journal article" date="2016" name="Nat. Commun.">
        <title>Thousands of microbial genomes shed light on interconnected biogeochemical processes in an aquifer system.</title>
        <authorList>
            <person name="Anantharaman K."/>
            <person name="Brown C.T."/>
            <person name="Hug L.A."/>
            <person name="Sharon I."/>
            <person name="Castelle C.J."/>
            <person name="Probst A.J."/>
            <person name="Thomas B.C."/>
            <person name="Singh A."/>
            <person name="Wilkins M.J."/>
            <person name="Karaoz U."/>
            <person name="Brodie E.L."/>
            <person name="Williams K.H."/>
            <person name="Hubbard S.S."/>
            <person name="Banfield J.F."/>
        </authorList>
    </citation>
    <scope>NUCLEOTIDE SEQUENCE [LARGE SCALE GENOMIC DNA]</scope>
</reference>
<evidence type="ECO:0000256" key="4">
    <source>
        <dbReference type="SAM" id="Phobius"/>
    </source>
</evidence>
<dbReference type="InterPro" id="IPR006143">
    <property type="entry name" value="RND_pump_MFP"/>
</dbReference>
<evidence type="ECO:0000313" key="7">
    <source>
        <dbReference type="Proteomes" id="UP000177126"/>
    </source>
</evidence>
<dbReference type="GO" id="GO:0016020">
    <property type="term" value="C:membrane"/>
    <property type="evidence" value="ECO:0007669"/>
    <property type="project" value="InterPro"/>
</dbReference>
<name>A0A1G2FUN3_9BACT</name>
<dbReference type="PANTHER" id="PTHR32347">
    <property type="entry name" value="EFFLUX SYSTEM COMPONENT YKNX-RELATED"/>
    <property type="match status" value="1"/>
</dbReference>
<gene>
    <name evidence="6" type="ORF">A3B04_01820</name>
</gene>
<proteinExistence type="inferred from homology"/>
<dbReference type="Gene3D" id="2.40.30.170">
    <property type="match status" value="1"/>
</dbReference>
<comment type="similarity">
    <text evidence="2">Belongs to the membrane fusion protein (MFP) (TC 8.A.1) family.</text>
</comment>
<organism evidence="6 7">
    <name type="scientific">Candidatus Portnoybacteria bacterium RIFCSPLOWO2_02_FULL_39_11</name>
    <dbReference type="NCBI Taxonomy" id="1802001"/>
    <lineage>
        <taxon>Bacteria</taxon>
        <taxon>Candidatus Portnoyibacteriota</taxon>
    </lineage>
</organism>
<feature type="domain" description="Multidrug resistance protein MdtA-like C-terminal permuted SH3" evidence="5">
    <location>
        <begin position="493"/>
        <end position="549"/>
    </location>
</feature>
<feature type="transmembrane region" description="Helical" evidence="4">
    <location>
        <begin position="12"/>
        <end position="31"/>
    </location>
</feature>
<evidence type="ECO:0000256" key="2">
    <source>
        <dbReference type="ARBA" id="ARBA00009477"/>
    </source>
</evidence>
<protein>
    <recommendedName>
        <fullName evidence="5">Multidrug resistance protein MdtA-like C-terminal permuted SH3 domain-containing protein</fullName>
    </recommendedName>
</protein>
<dbReference type="GO" id="GO:0022857">
    <property type="term" value="F:transmembrane transporter activity"/>
    <property type="evidence" value="ECO:0007669"/>
    <property type="project" value="InterPro"/>
</dbReference>
<evidence type="ECO:0000313" key="6">
    <source>
        <dbReference type="EMBL" id="OGZ41794.1"/>
    </source>
</evidence>
<dbReference type="SUPFAM" id="SSF111369">
    <property type="entry name" value="HlyD-like secretion proteins"/>
    <property type="match status" value="2"/>
</dbReference>
<sequence length="553" mass="59263">MEKIKNILKRPLYVILIIVVILIGWGAYSYFAGKNVPTYGLTTVTRGNISQEVSVTGRVKPAQNVDLAFEKSGKVARINAAVGDKVAAGQILAVLANNDLAAQVLQAKASLAVQQANLNALKDGTRPEEIQIARTNVTTAQKSLSDAQSNLANVKNKADVDLNNLYGGVKDTLNDAYVKADDAVNKQIDDLFTNDTSNNPKLTFYTGGQTGSNAEWKRQAAGAELTQLNQEINNLPTDKSGLDSALTKGESRLKVISDFLNALSAAINESTGLTSATQLAYKGYVNTGRTNVTTALTNINTKIQAISAQKAANQSNVSTAETSVNSADNSLKAYQDQLSLKQAGSTPEQINAQAAQVMAAQANVADTQAQFDKTIIYSPINGIITKQDAKVGEIAAQNTLIISVMSLAQFEIEANVPEADIAKVKLNDAAKVTLDTYGSSVIFEAKVIKIDLAETMVEGVATYKTTFQFSQKEERIKSGLTANIDIQTAKRGDVLIIPQRAVAQKDNDRFVMLDKGNNQIEERKVITGLKGVDGNIEIIEGLNEGDRIVSYGQ</sequence>
<dbReference type="Pfam" id="PF25967">
    <property type="entry name" value="RND-MFP_C"/>
    <property type="match status" value="1"/>
</dbReference>
<evidence type="ECO:0000256" key="3">
    <source>
        <dbReference type="ARBA" id="ARBA00023054"/>
    </source>
</evidence>
<keyword evidence="3" id="KW-0175">Coiled coil</keyword>